<dbReference type="Proteomes" id="UP001190700">
    <property type="component" value="Unassembled WGS sequence"/>
</dbReference>
<feature type="compositionally biased region" description="Basic residues" evidence="1">
    <location>
        <begin position="57"/>
        <end position="67"/>
    </location>
</feature>
<feature type="compositionally biased region" description="Basic and acidic residues" evidence="1">
    <location>
        <begin position="1"/>
        <end position="10"/>
    </location>
</feature>
<proteinExistence type="predicted"/>
<dbReference type="AlphaFoldDB" id="A0AAE0LBE5"/>
<evidence type="ECO:0000256" key="1">
    <source>
        <dbReference type="SAM" id="MobiDB-lite"/>
    </source>
</evidence>
<feature type="region of interest" description="Disordered" evidence="1">
    <location>
        <begin position="1"/>
        <end position="69"/>
    </location>
</feature>
<organism evidence="2 3">
    <name type="scientific">Cymbomonas tetramitiformis</name>
    <dbReference type="NCBI Taxonomy" id="36881"/>
    <lineage>
        <taxon>Eukaryota</taxon>
        <taxon>Viridiplantae</taxon>
        <taxon>Chlorophyta</taxon>
        <taxon>Pyramimonadophyceae</taxon>
        <taxon>Pyramimonadales</taxon>
        <taxon>Pyramimonadaceae</taxon>
        <taxon>Cymbomonas</taxon>
    </lineage>
</organism>
<protein>
    <submittedName>
        <fullName evidence="2">Uncharacterized protein</fullName>
    </submittedName>
</protein>
<comment type="caution">
    <text evidence="2">The sequence shown here is derived from an EMBL/GenBank/DDBJ whole genome shotgun (WGS) entry which is preliminary data.</text>
</comment>
<sequence>MSEQEARRGNGDSIPVASTSSGSLQTVASPSVQAVIDQCPNSHLSPKKVPKCEQKVPPHRAWHHSPHNLHAGHASHKFIARIQEIPEDIFAPPSPPKGGRKLYQPGVDDASDFESLRLPPISQLWQPSWRDADFLKRERLERERFPRLKEGEKGRGATTEQPILDHLSTNISDYHQLSGAVVSTEDSTGVAVQLRACSDEKKQKISKGRKAAPQRNGGWDPRTSKNGLFGSYGPQPVCTPNNPHFDYPVTRGRQQDGPQFSWSAEGSWGAVETVPE</sequence>
<keyword evidence="3" id="KW-1185">Reference proteome</keyword>
<reference evidence="2 3" key="1">
    <citation type="journal article" date="2015" name="Genome Biol. Evol.">
        <title>Comparative Genomics of a Bacterivorous Green Alga Reveals Evolutionary Causalities and Consequences of Phago-Mixotrophic Mode of Nutrition.</title>
        <authorList>
            <person name="Burns J.A."/>
            <person name="Paasch A."/>
            <person name="Narechania A."/>
            <person name="Kim E."/>
        </authorList>
    </citation>
    <scope>NUCLEOTIDE SEQUENCE [LARGE SCALE GENOMIC DNA]</scope>
    <source>
        <strain evidence="2 3">PLY_AMNH</strain>
    </source>
</reference>
<name>A0AAE0LBE5_9CHLO</name>
<feature type="compositionally biased region" description="Polar residues" evidence="1">
    <location>
        <begin position="16"/>
        <end position="32"/>
    </location>
</feature>
<gene>
    <name evidence="2" type="ORF">CYMTET_12879</name>
</gene>
<evidence type="ECO:0000313" key="2">
    <source>
        <dbReference type="EMBL" id="KAK3279226.1"/>
    </source>
</evidence>
<dbReference type="EMBL" id="LGRX02005053">
    <property type="protein sequence ID" value="KAK3279226.1"/>
    <property type="molecule type" value="Genomic_DNA"/>
</dbReference>
<accession>A0AAE0LBE5</accession>
<evidence type="ECO:0000313" key="3">
    <source>
        <dbReference type="Proteomes" id="UP001190700"/>
    </source>
</evidence>
<feature type="region of interest" description="Disordered" evidence="1">
    <location>
        <begin position="201"/>
        <end position="276"/>
    </location>
</feature>